<dbReference type="EMBL" id="RPFW01000008">
    <property type="protein sequence ID" value="TVZ00585.1"/>
    <property type="molecule type" value="Genomic_DNA"/>
</dbReference>
<protein>
    <recommendedName>
        <fullName evidence="4">Adhesin domain-containing protein</fullName>
    </recommendedName>
</protein>
<dbReference type="RefSeq" id="WP_145860132.1">
    <property type="nucleotide sequence ID" value="NZ_RPFW01000008.1"/>
</dbReference>
<feature type="signal peptide" evidence="1">
    <location>
        <begin position="1"/>
        <end position="19"/>
    </location>
</feature>
<gene>
    <name evidence="2" type="ORF">EAS64_34940</name>
</gene>
<evidence type="ECO:0000313" key="2">
    <source>
        <dbReference type="EMBL" id="TVZ00585.1"/>
    </source>
</evidence>
<sequence>MTRSAAARAAALAVLPLLAGCGTLGALGAPSHNPPAKAFSVSGPVSAVVIHGGSGSIDVTGSSRSTVTVSQQVSYSKTPPNATHSLRAGTLTISYSCPVEIVCGVTYDVQVPRGVAVTVTAGAGAITLTSLNGTVSARAAAGLITAVGLRSATASFTSNAGGVFASFASAPRSLTANTNVGPITLTVPGSAAYRISTHTFVGSATVTVHRSDSSAHSISARSDLGSISIDPA</sequence>
<evidence type="ECO:0008006" key="4">
    <source>
        <dbReference type="Google" id="ProtNLM"/>
    </source>
</evidence>
<feature type="chain" id="PRO_5039158679" description="Adhesin domain-containing protein" evidence="1">
    <location>
        <begin position="20"/>
        <end position="232"/>
    </location>
</feature>
<organism evidence="2 3">
    <name type="scientific">Trebonia kvetii</name>
    <dbReference type="NCBI Taxonomy" id="2480626"/>
    <lineage>
        <taxon>Bacteria</taxon>
        <taxon>Bacillati</taxon>
        <taxon>Actinomycetota</taxon>
        <taxon>Actinomycetes</taxon>
        <taxon>Streptosporangiales</taxon>
        <taxon>Treboniaceae</taxon>
        <taxon>Trebonia</taxon>
    </lineage>
</organism>
<evidence type="ECO:0000313" key="3">
    <source>
        <dbReference type="Proteomes" id="UP000460272"/>
    </source>
</evidence>
<name>A0A6P2BR00_9ACTN</name>
<dbReference type="OrthoDB" id="4456952at2"/>
<keyword evidence="3" id="KW-1185">Reference proteome</keyword>
<reference evidence="2 3" key="1">
    <citation type="submission" date="2018-11" db="EMBL/GenBank/DDBJ databases">
        <title>Trebonia kvetii gen.nov., sp.nov., a novel acidophilic actinobacterium, and proposal of the new actinobacterial family Treboniaceae fam. nov.</title>
        <authorList>
            <person name="Rapoport D."/>
            <person name="Sagova-Mareckova M."/>
            <person name="Sedlacek I."/>
            <person name="Provaznik J."/>
            <person name="Kralova S."/>
            <person name="Pavlinic D."/>
            <person name="Benes V."/>
            <person name="Kopecky J."/>
        </authorList>
    </citation>
    <scope>NUCLEOTIDE SEQUENCE [LARGE SCALE GENOMIC DNA]</scope>
    <source>
        <strain evidence="2 3">15Tr583</strain>
    </source>
</reference>
<keyword evidence="1" id="KW-0732">Signal</keyword>
<dbReference type="Proteomes" id="UP000460272">
    <property type="component" value="Unassembled WGS sequence"/>
</dbReference>
<evidence type="ECO:0000256" key="1">
    <source>
        <dbReference type="SAM" id="SignalP"/>
    </source>
</evidence>
<dbReference type="AlphaFoldDB" id="A0A6P2BR00"/>
<comment type="caution">
    <text evidence="2">The sequence shown here is derived from an EMBL/GenBank/DDBJ whole genome shotgun (WGS) entry which is preliminary data.</text>
</comment>
<proteinExistence type="predicted"/>
<accession>A0A6P2BR00</accession>
<dbReference type="PROSITE" id="PS51257">
    <property type="entry name" value="PROKAR_LIPOPROTEIN"/>
    <property type="match status" value="1"/>
</dbReference>